<evidence type="ECO:0000256" key="8">
    <source>
        <dbReference type="ARBA" id="ARBA00023136"/>
    </source>
</evidence>
<feature type="transmembrane region" description="Helical" evidence="9">
    <location>
        <begin position="178"/>
        <end position="198"/>
    </location>
</feature>
<dbReference type="InterPro" id="IPR047835">
    <property type="entry name" value="PTS_IIC_GalNAc_AgaW-like"/>
</dbReference>
<evidence type="ECO:0000256" key="9">
    <source>
        <dbReference type="SAM" id="Phobius"/>
    </source>
</evidence>
<dbReference type="PROSITE" id="PS51106">
    <property type="entry name" value="PTS_EIIC_TYPE_4"/>
    <property type="match status" value="1"/>
</dbReference>
<keyword evidence="3" id="KW-1003">Cell membrane</keyword>
<feature type="transmembrane region" description="Helical" evidence="9">
    <location>
        <begin position="91"/>
        <end position="114"/>
    </location>
</feature>
<evidence type="ECO:0000256" key="3">
    <source>
        <dbReference type="ARBA" id="ARBA00022475"/>
    </source>
</evidence>
<dbReference type="EMBL" id="UGHR01000001">
    <property type="protein sequence ID" value="STQ90624.1"/>
    <property type="molecule type" value="Genomic_DNA"/>
</dbReference>
<evidence type="ECO:0000256" key="4">
    <source>
        <dbReference type="ARBA" id="ARBA00022597"/>
    </source>
</evidence>
<proteinExistence type="predicted"/>
<feature type="transmembrane region" description="Helical" evidence="9">
    <location>
        <begin position="69"/>
        <end position="85"/>
    </location>
</feature>
<dbReference type="Pfam" id="PF03609">
    <property type="entry name" value="EII-Sor"/>
    <property type="match status" value="1"/>
</dbReference>
<keyword evidence="7 9" id="KW-1133">Transmembrane helix</keyword>
<keyword evidence="2" id="KW-0813">Transport</keyword>
<dbReference type="AlphaFoldDB" id="A0A377Q5T5"/>
<keyword evidence="13" id="KW-1185">Reference proteome</keyword>
<keyword evidence="5" id="KW-0598">Phosphotransferase system</keyword>
<sequence>MLFEALLIALLAGVAGVDLFDGLTHMHRPVVIGPLVGLILGDVQTGLLVGGTLELVWMGMVPLAGAQPPNVVIGGIIGTAFAILTKAEPTVAIGVAVPFSIAVQGCITVLFTTFSPMMHKCDEMVKRGNWRGIEWVNYLGMITLFVFYFVVAFLPIYFGAEAAGAVVQKAPKWVLDGLSVAGGMMPAIGFALLMKIMLKTNYIAYFIMGFVAVTYLKLPILAVALGALAIAMADYFNQNRAQPQAARNVEVEDGI</sequence>
<keyword evidence="4" id="KW-0762">Sugar transport</keyword>
<reference evidence="10 12" key="1">
    <citation type="submission" date="2018-06" db="EMBL/GenBank/DDBJ databases">
        <authorList>
            <consortium name="Pathogen Informatics"/>
            <person name="Doyle S."/>
        </authorList>
    </citation>
    <scope>NUCLEOTIDE SEQUENCE [LARGE SCALE GENOMIC DNA]</scope>
    <source>
        <strain evidence="10 12">NCTC11159</strain>
    </source>
</reference>
<name>A0A377Q5T5_9NEIS</name>
<gene>
    <name evidence="10" type="primary">agaC</name>
    <name evidence="11" type="ORF">EV682_102167</name>
    <name evidence="10" type="ORF">NCTC11159_01691</name>
</gene>
<feature type="transmembrane region" description="Helical" evidence="9">
    <location>
        <begin position="135"/>
        <end position="158"/>
    </location>
</feature>
<dbReference type="OrthoDB" id="3190125at2"/>
<keyword evidence="6 9" id="KW-0812">Transmembrane</keyword>
<dbReference type="EMBL" id="SMBT01000002">
    <property type="protein sequence ID" value="TCU89255.1"/>
    <property type="molecule type" value="Genomic_DNA"/>
</dbReference>
<dbReference type="PANTHER" id="PTHR32502">
    <property type="entry name" value="N-ACETYLGALACTOSAMINE PERMEASE II COMPONENT-RELATED"/>
    <property type="match status" value="1"/>
</dbReference>
<reference evidence="11 13" key="2">
    <citation type="submission" date="2019-03" db="EMBL/GenBank/DDBJ databases">
        <title>Genomic Encyclopedia of Type Strains, Phase IV (KMG-IV): sequencing the most valuable type-strain genomes for metagenomic binning, comparative biology and taxonomic classification.</title>
        <authorList>
            <person name="Goeker M."/>
        </authorList>
    </citation>
    <scope>NUCLEOTIDE SEQUENCE [LARGE SCALE GENOMIC DNA]</scope>
    <source>
        <strain evidence="11 13">DSM 3764</strain>
    </source>
</reference>
<evidence type="ECO:0000256" key="5">
    <source>
        <dbReference type="ARBA" id="ARBA00022683"/>
    </source>
</evidence>
<dbReference type="RefSeq" id="WP_099397194.1">
    <property type="nucleotide sequence ID" value="NZ_CAWOLO010000002.1"/>
</dbReference>
<dbReference type="GO" id="GO:0009401">
    <property type="term" value="P:phosphoenolpyruvate-dependent sugar phosphotransferase system"/>
    <property type="evidence" value="ECO:0007669"/>
    <property type="project" value="UniProtKB-KW"/>
</dbReference>
<evidence type="ECO:0000313" key="12">
    <source>
        <dbReference type="Proteomes" id="UP000255108"/>
    </source>
</evidence>
<dbReference type="InterPro" id="IPR050303">
    <property type="entry name" value="GatZ_KbaZ_carbometab"/>
</dbReference>
<evidence type="ECO:0000256" key="6">
    <source>
        <dbReference type="ARBA" id="ARBA00022692"/>
    </source>
</evidence>
<organism evidence="10 12">
    <name type="scientific">Iodobacter fluviatilis</name>
    <dbReference type="NCBI Taxonomy" id="537"/>
    <lineage>
        <taxon>Bacteria</taxon>
        <taxon>Pseudomonadati</taxon>
        <taxon>Pseudomonadota</taxon>
        <taxon>Betaproteobacteria</taxon>
        <taxon>Neisseriales</taxon>
        <taxon>Chitinibacteraceae</taxon>
        <taxon>Iodobacter</taxon>
    </lineage>
</organism>
<evidence type="ECO:0000313" key="11">
    <source>
        <dbReference type="EMBL" id="TCU89255.1"/>
    </source>
</evidence>
<dbReference type="PANTHER" id="PTHR32502:SF8">
    <property type="entry name" value="N-ACETYLGALACTOSAMINE PERMEASE IIC COMPONENT 1"/>
    <property type="match status" value="1"/>
</dbReference>
<feature type="transmembrane region" description="Helical" evidence="9">
    <location>
        <begin position="32"/>
        <end position="57"/>
    </location>
</feature>
<feature type="transmembrane region" description="Helical" evidence="9">
    <location>
        <begin position="205"/>
        <end position="233"/>
    </location>
</feature>
<dbReference type="InterPro" id="IPR004700">
    <property type="entry name" value="PTS_IIC_man"/>
</dbReference>
<dbReference type="NCBIfam" id="NF040757">
    <property type="entry name" value="AgaW"/>
    <property type="match status" value="1"/>
</dbReference>
<comment type="subcellular location">
    <subcellularLocation>
        <location evidence="1">Cell membrane</location>
        <topology evidence="1">Multi-pass membrane protein</topology>
    </subcellularLocation>
</comment>
<evidence type="ECO:0000256" key="2">
    <source>
        <dbReference type="ARBA" id="ARBA00022448"/>
    </source>
</evidence>
<dbReference type="GO" id="GO:0005886">
    <property type="term" value="C:plasma membrane"/>
    <property type="evidence" value="ECO:0007669"/>
    <property type="project" value="UniProtKB-SubCell"/>
</dbReference>
<dbReference type="Proteomes" id="UP000295794">
    <property type="component" value="Unassembled WGS sequence"/>
</dbReference>
<evidence type="ECO:0000313" key="10">
    <source>
        <dbReference type="EMBL" id="STQ90624.1"/>
    </source>
</evidence>
<evidence type="ECO:0000256" key="1">
    <source>
        <dbReference type="ARBA" id="ARBA00004651"/>
    </source>
</evidence>
<accession>A0A377Q5T5</accession>
<keyword evidence="8 9" id="KW-0472">Membrane</keyword>
<protein>
    <submittedName>
        <fullName evidence="11">PTS system N-acetylgalactosamine-specific EIIC component (Man family)</fullName>
    </submittedName>
    <submittedName>
        <fullName evidence="10">PTS system N-acetylgalactosamine-specific EIIC component 1</fullName>
    </submittedName>
</protein>
<evidence type="ECO:0000256" key="7">
    <source>
        <dbReference type="ARBA" id="ARBA00022989"/>
    </source>
</evidence>
<evidence type="ECO:0000313" key="13">
    <source>
        <dbReference type="Proteomes" id="UP000295794"/>
    </source>
</evidence>
<dbReference type="Proteomes" id="UP000255108">
    <property type="component" value="Unassembled WGS sequence"/>
</dbReference>